<dbReference type="InterPro" id="IPR041147">
    <property type="entry name" value="GH38_C"/>
</dbReference>
<dbReference type="PANTHER" id="PTHR46017:SF1">
    <property type="entry name" value="ALPHA-MANNOSIDASE 2C1"/>
    <property type="match status" value="1"/>
</dbReference>
<dbReference type="GO" id="GO:0009313">
    <property type="term" value="P:oligosaccharide catabolic process"/>
    <property type="evidence" value="ECO:0007669"/>
    <property type="project" value="TreeGrafter"/>
</dbReference>
<dbReference type="GO" id="GO:0004559">
    <property type="term" value="F:alpha-mannosidase activity"/>
    <property type="evidence" value="ECO:0007669"/>
    <property type="project" value="InterPro"/>
</dbReference>
<name>A0A7G9Z962_9EURY</name>
<dbReference type="GO" id="GO:0046872">
    <property type="term" value="F:metal ion binding"/>
    <property type="evidence" value="ECO:0007669"/>
    <property type="project" value="UniProtKB-KW"/>
</dbReference>
<dbReference type="Pfam" id="PF09261">
    <property type="entry name" value="Alpha-mann_mid"/>
    <property type="match status" value="1"/>
</dbReference>
<accession>A0A7G9Z962</accession>
<evidence type="ECO:0000256" key="2">
    <source>
        <dbReference type="ARBA" id="ARBA00022723"/>
    </source>
</evidence>
<dbReference type="Gene3D" id="2.60.40.1180">
    <property type="entry name" value="Golgi alpha-mannosidase II"/>
    <property type="match status" value="1"/>
</dbReference>
<keyword evidence="2" id="KW-0479">Metal-binding</keyword>
<dbReference type="InterPro" id="IPR037094">
    <property type="entry name" value="Glyco_hydro_38_cen_sf"/>
</dbReference>
<dbReference type="AlphaFoldDB" id="A0A7G9Z962"/>
<dbReference type="InterPro" id="IPR013780">
    <property type="entry name" value="Glyco_hydro_b"/>
</dbReference>
<dbReference type="Pfam" id="PF01074">
    <property type="entry name" value="Glyco_hydro_38N"/>
    <property type="match status" value="1"/>
</dbReference>
<dbReference type="Gene3D" id="2.70.98.30">
    <property type="entry name" value="Golgi alpha-mannosidase II, domain 4"/>
    <property type="match status" value="1"/>
</dbReference>
<evidence type="ECO:0000259" key="6">
    <source>
        <dbReference type="Pfam" id="PF07748"/>
    </source>
</evidence>
<evidence type="ECO:0000256" key="3">
    <source>
        <dbReference type="ARBA" id="ARBA00022801"/>
    </source>
</evidence>
<dbReference type="InterPro" id="IPR011330">
    <property type="entry name" value="Glyco_hydro/deAcase_b/a-brl"/>
</dbReference>
<dbReference type="InterPro" id="IPR011013">
    <property type="entry name" value="Gal_mutarotase_sf_dom"/>
</dbReference>
<evidence type="ECO:0000313" key="9">
    <source>
        <dbReference type="EMBL" id="QNO56796.1"/>
    </source>
</evidence>
<dbReference type="Gene3D" id="3.20.110.10">
    <property type="entry name" value="Glycoside hydrolase 38, N terminal domain"/>
    <property type="match status" value="1"/>
</dbReference>
<dbReference type="Pfam" id="PF17677">
    <property type="entry name" value="Glyco_hydro38C2"/>
    <property type="match status" value="1"/>
</dbReference>
<dbReference type="InterPro" id="IPR027291">
    <property type="entry name" value="Glyco_hydro_38_N_sf"/>
</dbReference>
<dbReference type="Gene3D" id="2.60.40.2220">
    <property type="match status" value="1"/>
</dbReference>
<organism evidence="9">
    <name type="scientific">Candidatus Methanophaga sp. ANME-1 ERB7</name>
    <dbReference type="NCBI Taxonomy" id="2759913"/>
    <lineage>
        <taxon>Archaea</taxon>
        <taxon>Methanobacteriati</taxon>
        <taxon>Methanobacteriota</taxon>
        <taxon>Stenosarchaea group</taxon>
        <taxon>Methanomicrobia</taxon>
        <taxon>Candidatus Methanophagales</taxon>
        <taxon>Candidatus Methanophagaceae</taxon>
        <taxon>Candidatus Methanophaga</taxon>
    </lineage>
</organism>
<evidence type="ECO:0000259" key="5">
    <source>
        <dbReference type="Pfam" id="PF01074"/>
    </source>
</evidence>
<feature type="domain" description="Glycoside hydrolase family 38 N-terminal" evidence="5">
    <location>
        <begin position="13"/>
        <end position="259"/>
    </location>
</feature>
<dbReference type="CDD" id="cd10786">
    <property type="entry name" value="GH38N_AMII_like"/>
    <property type="match status" value="1"/>
</dbReference>
<evidence type="ECO:0000256" key="4">
    <source>
        <dbReference type="ARBA" id="ARBA00023295"/>
    </source>
</evidence>
<comment type="similarity">
    <text evidence="1">Belongs to the glycosyl hydrolase 38 family.</text>
</comment>
<protein>
    <recommendedName>
        <fullName evidence="10">Glycoside hydrolase family 38 central domain-containing protein</fullName>
    </recommendedName>
</protein>
<dbReference type="SUPFAM" id="SSF88688">
    <property type="entry name" value="Families 57/38 glycoside transferase middle domain"/>
    <property type="match status" value="1"/>
</dbReference>
<dbReference type="InterPro" id="IPR000602">
    <property type="entry name" value="Glyco_hydro_38_N"/>
</dbReference>
<feature type="domain" description="Glycoside hydrolase family 38 central" evidence="7">
    <location>
        <begin position="284"/>
        <end position="356"/>
    </location>
</feature>
<evidence type="ECO:0008006" key="10">
    <source>
        <dbReference type="Google" id="ProtNLM"/>
    </source>
</evidence>
<dbReference type="EMBL" id="MT631668">
    <property type="protein sequence ID" value="QNO56796.1"/>
    <property type="molecule type" value="Genomic_DNA"/>
</dbReference>
<gene>
    <name evidence="9" type="ORF">AEDKGFPA_00019</name>
</gene>
<dbReference type="GO" id="GO:0006013">
    <property type="term" value="P:mannose metabolic process"/>
    <property type="evidence" value="ECO:0007669"/>
    <property type="project" value="InterPro"/>
</dbReference>
<dbReference type="Gene3D" id="1.20.1270.50">
    <property type="entry name" value="Glycoside hydrolase family 38, central domain"/>
    <property type="match status" value="1"/>
</dbReference>
<evidence type="ECO:0000259" key="8">
    <source>
        <dbReference type="Pfam" id="PF17677"/>
    </source>
</evidence>
<evidence type="ECO:0000256" key="1">
    <source>
        <dbReference type="ARBA" id="ARBA00009792"/>
    </source>
</evidence>
<dbReference type="PANTHER" id="PTHR46017">
    <property type="entry name" value="ALPHA-MANNOSIDASE 2C1"/>
    <property type="match status" value="1"/>
</dbReference>
<feature type="domain" description="Glycosyl hydrolases family 38 C-terminal" evidence="8">
    <location>
        <begin position="794"/>
        <end position="870"/>
    </location>
</feature>
<dbReference type="Pfam" id="PF07748">
    <property type="entry name" value="Glyco_hydro_38C"/>
    <property type="match status" value="1"/>
</dbReference>
<dbReference type="InterPro" id="IPR015341">
    <property type="entry name" value="Glyco_hydro_38_cen"/>
</dbReference>
<feature type="domain" description="Glycosyl hydrolase family 38 C-terminal" evidence="6">
    <location>
        <begin position="488"/>
        <end position="718"/>
    </location>
</feature>
<reference evidence="9" key="1">
    <citation type="submission" date="2020-06" db="EMBL/GenBank/DDBJ databases">
        <title>Unique genomic features of the anaerobic methanotrophic archaea.</title>
        <authorList>
            <person name="Chadwick G.L."/>
            <person name="Skennerton C.T."/>
            <person name="Laso-Perez R."/>
            <person name="Leu A.O."/>
            <person name="Speth D.R."/>
            <person name="Yu H."/>
            <person name="Morgan-Lang C."/>
            <person name="Hatzenpichler R."/>
            <person name="Goudeau D."/>
            <person name="Malmstrom R."/>
            <person name="Brazelton W.J."/>
            <person name="Woyke T."/>
            <person name="Hallam S.J."/>
            <person name="Tyson G.W."/>
            <person name="Wegener G."/>
            <person name="Boetius A."/>
            <person name="Orphan V."/>
        </authorList>
    </citation>
    <scope>NUCLEOTIDE SEQUENCE</scope>
</reference>
<dbReference type="InterPro" id="IPR011682">
    <property type="entry name" value="Glyco_hydro_38_C"/>
</dbReference>
<dbReference type="InterPro" id="IPR028995">
    <property type="entry name" value="Glyco_hydro_57/38_cen_sf"/>
</dbReference>
<evidence type="ECO:0000259" key="7">
    <source>
        <dbReference type="Pfam" id="PF09261"/>
    </source>
</evidence>
<keyword evidence="4" id="KW-0326">Glycosidase</keyword>
<sequence length="886" mass="102272">MTTEKKEGGSKDTIYLVPHTHYDAIWVFTKEDYLYINLMLILREVAELIEKTDYKFLIEQTFLLEAMESRSSELFAKIAKNIKEGKIEIADGEYLMADTMLPEGETLIREILHGKRYVKDKFGVNVPVMWQADSFGLNAQLPQIYKKSGYKYVAFRRGSAKREPTEFLWEGLDGTRILAHWMPLGYRAGLDLTKLDESYEKLKAVAATSHILMPSGSGVTLPQPETSEVVKAWNKKSGNVAKMKIATPHEFFEALEKEIEDKNLKMEVRKGEMYSGKYSAVFPDCCSSRMWIKQGLCDYENWLLCCERWCTIGHLFNAHYPFDELRNCWRMVLYIAFHDVAPGTGMDSGYDEVKQYRGFITAEMSNRCTNVHTKLIETESAESDAKAESGDIIVFNSLSWEVKNWIEMDLNFDIGKVVELKALKSGEEEIDVEVINFARYEDDSLRYARIGFVPTVPAMGYKVYNLLEREPRQYRYDQSFIMVRGNTIENRFFGVEVDPATGLIDVSLDGKEAGRERICTANELVLEEEAGDLYYHRQTLAIPLKTEKGEGVKYGSFSVKNFYIDKSPLRRVINVETNYFSLRWPYRLTDKQKPLIWRHKFLECTKKIVVYKDIPRIDFVTTIVDKHPRARLRVRFSTDMKSLAYACGTQFGVVSRPTDLWHYKPKEKWAEEPCGVFPSLRWLDYSDRKKGLTVIHSGIPENEVRDGDIYLTLLRSVSMLSSDGKTGPAIPVPDAQELRRYTFNYSIYPHKGDWRDASAYKHAYEFNCALYGMQLPEDKNLPLKRSFLKIEPDNVILSAMKMAEDEDAAIIRFYETKGAETDAEITLFKEPKTVKVVNMLEEEDEAVKKVLKKKGKRILLKMNPFEIVTLKVYYLKRDVGDNGRSK</sequence>
<dbReference type="SUPFAM" id="SSF88713">
    <property type="entry name" value="Glycoside hydrolase/deacetylase"/>
    <property type="match status" value="1"/>
</dbReference>
<proteinExistence type="inferred from homology"/>
<dbReference type="GO" id="GO:0030246">
    <property type="term" value="F:carbohydrate binding"/>
    <property type="evidence" value="ECO:0007669"/>
    <property type="project" value="InterPro"/>
</dbReference>
<dbReference type="SUPFAM" id="SSF74650">
    <property type="entry name" value="Galactose mutarotase-like"/>
    <property type="match status" value="1"/>
</dbReference>
<keyword evidence="3" id="KW-0378">Hydrolase</keyword>